<dbReference type="SUPFAM" id="SSF52200">
    <property type="entry name" value="Toll/Interleukin receptor TIR domain"/>
    <property type="match status" value="1"/>
</dbReference>
<keyword evidence="1" id="KW-0812">Transmembrane</keyword>
<dbReference type="KEGG" id="azq:G3580_07920"/>
<dbReference type="AlphaFoldDB" id="A0A6C1B405"/>
<feature type="transmembrane region" description="Helical" evidence="1">
    <location>
        <begin position="265"/>
        <end position="284"/>
    </location>
</feature>
<sequence>MTLSDIFVSYSRRDAEFVRQLTERLQKAGLDVWIDWEDIPYSSNWWDEISQAVEGASAFVCVLSDEYFASETCRAELKLAEEANKRIIPVCYKDFDRKLNHSNAVAKTNWLMFSGGDHFDASFDALIDTLNADLPWRKFHSRLQVRASEWAHKHKDSSYHLYGQDLDEAVRHLEQSKDKSPPPTTLQLNYIEASKAGAKEVVRKQLRGFYWAALAYSIVQVFVIYFWDFDSMSETAMIKMSWVWLPGLSFALGGLTVGRYRMRPAVAVMAVFMALFAVFYSAIWPLL</sequence>
<reference evidence="3 4" key="1">
    <citation type="submission" date="2020-02" db="EMBL/GenBank/DDBJ databases">
        <title>Nitrogenibacter mangrovi gen. nov., sp. nov. isolated from mangrove sediment, a denitrifying betaproteobacterium.</title>
        <authorList>
            <person name="Liao H."/>
            <person name="Tian Y."/>
        </authorList>
    </citation>
    <scope>NUCLEOTIDE SEQUENCE [LARGE SCALE GENOMIC DNA]</scope>
    <source>
        <strain evidence="3 4">M9-3-2</strain>
    </source>
</reference>
<dbReference type="GO" id="GO:0007165">
    <property type="term" value="P:signal transduction"/>
    <property type="evidence" value="ECO:0007669"/>
    <property type="project" value="InterPro"/>
</dbReference>
<keyword evidence="3" id="KW-0675">Receptor</keyword>
<feature type="transmembrane region" description="Helical" evidence="1">
    <location>
        <begin position="209"/>
        <end position="227"/>
    </location>
</feature>
<name>A0A6C1B405_9RHOO</name>
<dbReference type="Proteomes" id="UP000501991">
    <property type="component" value="Chromosome"/>
</dbReference>
<protein>
    <submittedName>
        <fullName evidence="3">Toll/interleukin-1 receptor domain-containing protein</fullName>
    </submittedName>
</protein>
<dbReference type="InterPro" id="IPR035897">
    <property type="entry name" value="Toll_tir_struct_dom_sf"/>
</dbReference>
<dbReference type="PANTHER" id="PTHR47508">
    <property type="entry name" value="SAM DOMAIN-CONTAINING PROTEIN-RELATED"/>
    <property type="match status" value="1"/>
</dbReference>
<feature type="domain" description="TIR" evidence="2">
    <location>
        <begin position="2"/>
        <end position="134"/>
    </location>
</feature>
<gene>
    <name evidence="3" type="ORF">G3580_07920</name>
</gene>
<dbReference type="PROSITE" id="PS50104">
    <property type="entry name" value="TIR"/>
    <property type="match status" value="1"/>
</dbReference>
<accession>A0A6C1B405</accession>
<dbReference type="Gene3D" id="3.40.50.10140">
    <property type="entry name" value="Toll/interleukin-1 receptor homology (TIR) domain"/>
    <property type="match status" value="1"/>
</dbReference>
<proteinExistence type="predicted"/>
<evidence type="ECO:0000259" key="2">
    <source>
        <dbReference type="PROSITE" id="PS50104"/>
    </source>
</evidence>
<organism evidence="3 4">
    <name type="scientific">Nitrogeniibacter mangrovi</name>
    <dbReference type="NCBI Taxonomy" id="2016596"/>
    <lineage>
        <taxon>Bacteria</taxon>
        <taxon>Pseudomonadati</taxon>
        <taxon>Pseudomonadota</taxon>
        <taxon>Betaproteobacteria</taxon>
        <taxon>Rhodocyclales</taxon>
        <taxon>Zoogloeaceae</taxon>
        <taxon>Nitrogeniibacter</taxon>
    </lineage>
</organism>
<evidence type="ECO:0000256" key="1">
    <source>
        <dbReference type="SAM" id="Phobius"/>
    </source>
</evidence>
<keyword evidence="4" id="KW-1185">Reference proteome</keyword>
<dbReference type="SMART" id="SM00255">
    <property type="entry name" value="TIR"/>
    <property type="match status" value="1"/>
</dbReference>
<evidence type="ECO:0000313" key="4">
    <source>
        <dbReference type="Proteomes" id="UP000501991"/>
    </source>
</evidence>
<feature type="transmembrane region" description="Helical" evidence="1">
    <location>
        <begin position="239"/>
        <end position="258"/>
    </location>
</feature>
<dbReference type="Pfam" id="PF13676">
    <property type="entry name" value="TIR_2"/>
    <property type="match status" value="1"/>
</dbReference>
<dbReference type="EMBL" id="CP048836">
    <property type="protein sequence ID" value="QID17578.1"/>
    <property type="molecule type" value="Genomic_DNA"/>
</dbReference>
<keyword evidence="1" id="KW-0472">Membrane</keyword>
<dbReference type="RefSeq" id="WP_173764741.1">
    <property type="nucleotide sequence ID" value="NZ_CP048836.1"/>
</dbReference>
<keyword evidence="1" id="KW-1133">Transmembrane helix</keyword>
<dbReference type="InterPro" id="IPR000157">
    <property type="entry name" value="TIR_dom"/>
</dbReference>
<evidence type="ECO:0000313" key="3">
    <source>
        <dbReference type="EMBL" id="QID17578.1"/>
    </source>
</evidence>
<dbReference type="PANTHER" id="PTHR47508:SF3">
    <property type="entry name" value="TIR DOMAIN-CONTAINING PROTEIN"/>
    <property type="match status" value="1"/>
</dbReference>